<dbReference type="Pfam" id="PF00733">
    <property type="entry name" value="Asn_synthase"/>
    <property type="match status" value="1"/>
</dbReference>
<organism evidence="5">
    <name type="scientific">freshwater metagenome</name>
    <dbReference type="NCBI Taxonomy" id="449393"/>
    <lineage>
        <taxon>unclassified sequences</taxon>
        <taxon>metagenomes</taxon>
        <taxon>ecological metagenomes</taxon>
    </lineage>
</organism>
<evidence type="ECO:0000256" key="3">
    <source>
        <dbReference type="ARBA" id="ARBA00022840"/>
    </source>
</evidence>
<evidence type="ECO:0000259" key="4">
    <source>
        <dbReference type="PROSITE" id="PS51278"/>
    </source>
</evidence>
<keyword evidence="2" id="KW-0547">Nucleotide-binding</keyword>
<dbReference type="GO" id="GO:0004066">
    <property type="term" value="F:asparagine synthase (glutamine-hydrolyzing) activity"/>
    <property type="evidence" value="ECO:0007669"/>
    <property type="project" value="InterPro"/>
</dbReference>
<reference evidence="5" key="1">
    <citation type="submission" date="2020-05" db="EMBL/GenBank/DDBJ databases">
        <authorList>
            <person name="Chiriac C."/>
            <person name="Salcher M."/>
            <person name="Ghai R."/>
            <person name="Kavagutti S V."/>
        </authorList>
    </citation>
    <scope>NUCLEOTIDE SEQUENCE</scope>
</reference>
<comment type="similarity">
    <text evidence="1">Belongs to the asparagine synthetase family.</text>
</comment>
<evidence type="ECO:0000256" key="1">
    <source>
        <dbReference type="ARBA" id="ARBA00005752"/>
    </source>
</evidence>
<feature type="domain" description="Glutamine amidotransferase type-2" evidence="4">
    <location>
        <begin position="5"/>
        <end position="203"/>
    </location>
</feature>
<dbReference type="SUPFAM" id="SSF52402">
    <property type="entry name" value="Adenine nucleotide alpha hydrolases-like"/>
    <property type="match status" value="1"/>
</dbReference>
<sequence>MSAFCGVVVWEASDATAEQMLRGVEDTLAPYGEARSVRPSGPFHAARLTAFGRASVADRPDAGASAVVVGRLVRTPELRQHLGDSIDAMSDAEVLVLAHRRWERAAPEHLHGAYAGVVVDHHRGEVFAVRDHVGSRFLAYHRGDGHVAFSTTALSLTGFPGVGHELDRAKVLEIAVTGYGSERTLVRGVSSIGPGSAMRLGRHGTDRWRWWTTCAAPIDDRGSLAAHAEALRAELERSVRDAVRDGEQPGVLLSGGLDSSSVAAVLAASGRFDRIPTYTSVPPRSWSGPVPYMRVADERFAVEALARRHARLVPRFIDTKAQDLFEHSETIWELGGGPDRNPLNMLWEYRGILDAAADGVDALLTGGLGNAGFSADGPLWVAELLARGRLIGAWREIDAWSEQHPRGRLRNLWGFGLYPLIPAGVRSRRATRRRVDLLSEAIDASAIRPDRLPEVDVARILATAARPHPEGWTRDLARVFQDPAGQAETDAAYAALYGVELRDPTADRRLLEHAVTQPEWWRRHQGITRAACRAAMADLLPPEIVDRQSIGFQLADWFDRLTDAREVLRGEVSAMKDHPATRDAIDVERLERLMHAWPDRSRMADQDVQRDYLNAFIRAVYLSRYLRWFEGRARRIARGGPAVVVNRPDL</sequence>
<protein>
    <submittedName>
        <fullName evidence="5">Unannotated protein</fullName>
    </submittedName>
</protein>
<dbReference type="InterPro" id="IPR001962">
    <property type="entry name" value="Asn_synthase"/>
</dbReference>
<dbReference type="InterPro" id="IPR014729">
    <property type="entry name" value="Rossmann-like_a/b/a_fold"/>
</dbReference>
<dbReference type="InterPro" id="IPR017932">
    <property type="entry name" value="GATase_2_dom"/>
</dbReference>
<dbReference type="PIRSF" id="PIRSF001589">
    <property type="entry name" value="Asn_synthetase_glu-h"/>
    <property type="match status" value="1"/>
</dbReference>
<dbReference type="Gene3D" id="3.60.20.10">
    <property type="entry name" value="Glutamine Phosphoribosylpyrophosphate, subunit 1, domain 1"/>
    <property type="match status" value="1"/>
</dbReference>
<dbReference type="PANTHER" id="PTHR43284">
    <property type="entry name" value="ASPARAGINE SYNTHETASE (GLUTAMINE-HYDROLYZING)"/>
    <property type="match status" value="1"/>
</dbReference>
<dbReference type="InterPro" id="IPR029055">
    <property type="entry name" value="Ntn_hydrolases_N"/>
</dbReference>
<accession>A0A6J6EUJ8</accession>
<dbReference type="SUPFAM" id="SSF56235">
    <property type="entry name" value="N-terminal nucleophile aminohydrolases (Ntn hydrolases)"/>
    <property type="match status" value="1"/>
</dbReference>
<dbReference type="GO" id="GO:0006529">
    <property type="term" value="P:asparagine biosynthetic process"/>
    <property type="evidence" value="ECO:0007669"/>
    <property type="project" value="InterPro"/>
</dbReference>
<name>A0A6J6EUJ8_9ZZZZ</name>
<dbReference type="Pfam" id="PF13537">
    <property type="entry name" value="GATase_7"/>
    <property type="match status" value="1"/>
</dbReference>
<keyword evidence="3" id="KW-0067">ATP-binding</keyword>
<evidence type="ECO:0000313" key="5">
    <source>
        <dbReference type="EMBL" id="CAB4580230.1"/>
    </source>
</evidence>
<evidence type="ECO:0000256" key="2">
    <source>
        <dbReference type="ARBA" id="ARBA00022741"/>
    </source>
</evidence>
<dbReference type="PROSITE" id="PS51278">
    <property type="entry name" value="GATASE_TYPE_2"/>
    <property type="match status" value="1"/>
</dbReference>
<gene>
    <name evidence="5" type="ORF">UFOPK1493_03010</name>
</gene>
<dbReference type="InterPro" id="IPR006426">
    <property type="entry name" value="Asn_synth_AEB"/>
</dbReference>
<dbReference type="InterPro" id="IPR051786">
    <property type="entry name" value="ASN_synthetase/amidase"/>
</dbReference>
<dbReference type="EMBL" id="CAEZSR010000148">
    <property type="protein sequence ID" value="CAB4580230.1"/>
    <property type="molecule type" value="Genomic_DNA"/>
</dbReference>
<dbReference type="PANTHER" id="PTHR43284:SF1">
    <property type="entry name" value="ASPARAGINE SYNTHETASE"/>
    <property type="match status" value="1"/>
</dbReference>
<dbReference type="GO" id="GO:0005524">
    <property type="term" value="F:ATP binding"/>
    <property type="evidence" value="ECO:0007669"/>
    <property type="project" value="UniProtKB-KW"/>
</dbReference>
<proteinExistence type="inferred from homology"/>
<dbReference type="Gene3D" id="3.40.50.620">
    <property type="entry name" value="HUPs"/>
    <property type="match status" value="2"/>
</dbReference>
<dbReference type="AlphaFoldDB" id="A0A6J6EUJ8"/>